<keyword evidence="2" id="KW-0732">Signal</keyword>
<evidence type="ECO:0000313" key="4">
    <source>
        <dbReference type="Proteomes" id="UP000612233"/>
    </source>
</evidence>
<evidence type="ECO:0000256" key="1">
    <source>
        <dbReference type="SAM" id="MobiDB-lite"/>
    </source>
</evidence>
<protein>
    <submittedName>
        <fullName evidence="3">Uncharacterized protein</fullName>
    </submittedName>
</protein>
<reference evidence="3" key="1">
    <citation type="submission" date="2020-09" db="EMBL/GenBank/DDBJ databases">
        <authorList>
            <person name="Kim M.K."/>
        </authorList>
    </citation>
    <scope>NUCLEOTIDE SEQUENCE</scope>
    <source>
        <strain evidence="3">BT664</strain>
    </source>
</reference>
<proteinExistence type="predicted"/>
<name>A0A927BDC7_9BACT</name>
<evidence type="ECO:0000313" key="3">
    <source>
        <dbReference type="EMBL" id="MBD2768741.1"/>
    </source>
</evidence>
<dbReference type="Proteomes" id="UP000612233">
    <property type="component" value="Unassembled WGS sequence"/>
</dbReference>
<sequence length="1841" mass="198765">MKPLIILTAAWLSLGLGSYSSVQAQPKAPAPTKAPAPGGNGTAPAAAPRYQVGKLSTDPAQYIIDVQGMMASTNNAAARGVGSSLKELWGSNRLTASQQARIVALSQIMLAKRFRPRPHFETFFKSVLGGANSAKLTDQQMDQYLDVLGQTLEKESPQETEKFIFSTSRFLNGGYLHRSGYNTLRAIGGTVSFAYSPIAAPTSNLEFGAPAPKEEPLPAAKPAAKKPVAAKTPAKTAKPAPKKKASSGWDTADLWSSPSGGGWGDTDDGWGTPVKKAPAKKPAAKGAPMAAKATAPAKEAAPAVNAADFETPTASFTPSALPYDEYLAPPARGAVIVVKDVDLFMGTAGDSVLLKKVSGTAVPNSDRFLASGGQLVWSINTNPVTADIAGFDFDMSKPEFTAQPVTLTYPAVLEGSVKGALSYKSVRRKPGAADTGYPRFISLTNDARIKTLGENIQYRGGLSMAGGRLLSAALDGSLSKLTVSLDGKPKFKALSRAYVLGDTLITASRAAITIYEGSQDSVTHPGTQLKYSKPKQELKLAREEGLYKTTPYSDSYHQIDIRTESLIWNLRSPTISFAVLSSKNQQTADFESKEFFTNNRYQQLKSINRLHPLQMLVGYSQSHDKIKTFNVSDLARDLKTSVPNMRTDMAGLARDGYVQWDSQTGQVTILPKGAHYVASARDKKDYDHLAIKSLSGTNRNAVLNLNTNELLVRGVKRFNFTNDSATVFVRPDSAIIRIGKNRNITFNGAVLASAMRFRGANFKFDYDGFYIDMAKIDSIVIRSEARDAKGKPNGKRAEYALTNKGSFSTGRLFLNDPKNKSGRKKKGEYPAFESKSGANVYFGNQGVLGGVYDSTVVFDIPPFRIDSLNYMSQSASGLTGTFRSGGIIPDIATKLTVQEDGAMGFVYNVPKEGFPLYKGRGRVYNKVMMNSKGLQADGTITYQSGTFVSDDFVFYRDSVVTVGKSGTVAAKTAGGVDIPNMTMPPGYMMRWHVRRDSMYLITPRSGEAISLYSSINSKTKAGTAYNFKGTALLTPRNAGGNGRLDGPQSFIKSPEFVFKSDSYSGKRATINVKSAETNKPALTANEVTFDYSLKKGYADFKREEGSTASIDLPYSKFKTTLSGGHWDFKKKQVQLRVAANADSTKSFFYSTNPEQGGLKFKASTGVYDLAQYQMQVGGVPHIATADAWVIPDSGKVSILANGRIQRLKNARVELDSLKKIHKLVKGNIEVLSRMAFAGDAEYTYKMGRDSVALRFSNFEPDPIGPLASISASSGKGSKGFLRRKGNAKEEAVETVAPVKGPPTVATAKITGKFQLTPRIGYRGDLQLNSQRRGFAFVGGEVQLQFGKAHKGGDWVPVKDSIDVKNFTLDLTDAKSADGTPLVTGLFMSDQTQKIYPVYAAAPPSADVPVFKVDGKLRYNDKTGVYSISRTDPSNLNAYEGAALTYTDSTNALTFRGPMTFINSSKDYKMVGSGVGTAKPDSAIYAVDALLAMDITMPPKAIEVMGAELARATKRSPEAQDGSPNERYKLGQFIGDQGVEDYIAHKGKADPLMKLSPKLMHTLVLSKVNLRWNDKKRAWYSVGPIGLAGVGKQPLNALVNGYVEIRREEGADLVEMYLEAGTQAWYYLKYAKNLLLAKSQGETFDTEISSKAKYDYNTATSYGVFLGELADVDAFRSHFEKDYLHKSGKVAALSTAPEPSEELDEVDGKKKKGKGDAATGGGDSTNPAPSPPKKKKKAKANDPFGDGTLDDPLPAPVKKEQAKEKAAPPAAPGADAAPTEPKKAKAKETAPATGDTPNPAQDKKEAERQAKEAEKLKKEEEKKKKDEEKKKKKASDDPFGDS</sequence>
<comment type="caution">
    <text evidence="3">The sequence shown here is derived from an EMBL/GenBank/DDBJ whole genome shotgun (WGS) entry which is preliminary data.</text>
</comment>
<feature type="compositionally biased region" description="Basic and acidic residues" evidence="1">
    <location>
        <begin position="1800"/>
        <end position="1828"/>
    </location>
</feature>
<evidence type="ECO:0000256" key="2">
    <source>
        <dbReference type="SAM" id="SignalP"/>
    </source>
</evidence>
<gene>
    <name evidence="3" type="ORF">IC235_12675</name>
</gene>
<feature type="region of interest" description="Disordered" evidence="1">
    <location>
        <begin position="1689"/>
        <end position="1841"/>
    </location>
</feature>
<feature type="region of interest" description="Disordered" evidence="1">
    <location>
        <begin position="206"/>
        <end position="294"/>
    </location>
</feature>
<dbReference type="EMBL" id="JACXAD010000013">
    <property type="protein sequence ID" value="MBD2768741.1"/>
    <property type="molecule type" value="Genomic_DNA"/>
</dbReference>
<feature type="region of interest" description="Disordered" evidence="1">
    <location>
        <begin position="24"/>
        <end position="46"/>
    </location>
</feature>
<feature type="compositionally biased region" description="Low complexity" evidence="1">
    <location>
        <begin position="217"/>
        <end position="239"/>
    </location>
</feature>
<accession>A0A927BDC7</accession>
<feature type="compositionally biased region" description="Low complexity" evidence="1">
    <location>
        <begin position="35"/>
        <end position="46"/>
    </location>
</feature>
<feature type="signal peptide" evidence="2">
    <location>
        <begin position="1"/>
        <end position="24"/>
    </location>
</feature>
<keyword evidence="4" id="KW-1185">Reference proteome</keyword>
<organism evidence="3 4">
    <name type="scientific">Hymenobacter montanus</name>
    <dbReference type="NCBI Taxonomy" id="2771359"/>
    <lineage>
        <taxon>Bacteria</taxon>
        <taxon>Pseudomonadati</taxon>
        <taxon>Bacteroidota</taxon>
        <taxon>Cytophagia</taxon>
        <taxon>Cytophagales</taxon>
        <taxon>Hymenobacteraceae</taxon>
        <taxon>Hymenobacter</taxon>
    </lineage>
</organism>
<feature type="chain" id="PRO_5037894404" evidence="2">
    <location>
        <begin position="25"/>
        <end position="1841"/>
    </location>
</feature>
<feature type="compositionally biased region" description="Low complexity" evidence="1">
    <location>
        <begin position="284"/>
        <end position="294"/>
    </location>
</feature>
<dbReference type="RefSeq" id="WP_191005554.1">
    <property type="nucleotide sequence ID" value="NZ_JACXAD010000013.1"/>
</dbReference>
<feature type="compositionally biased region" description="Basic and acidic residues" evidence="1">
    <location>
        <begin position="1756"/>
        <end position="1765"/>
    </location>
</feature>